<proteinExistence type="predicted"/>
<name>A0A386KP37_9CAUD</name>
<gene>
    <name evidence="1" type="primary">48</name>
    <name evidence="1" type="ORF">SEA_BURRO_48</name>
</gene>
<accession>A0A386KP37</accession>
<dbReference type="Proteomes" id="UP000267142">
    <property type="component" value="Segment"/>
</dbReference>
<dbReference type="KEGG" id="vg:55611858"/>
<evidence type="ECO:0000313" key="1">
    <source>
        <dbReference type="EMBL" id="AYD86191.1"/>
    </source>
</evidence>
<dbReference type="RefSeq" id="YP_009841667.1">
    <property type="nucleotide sequence ID" value="NC_048733.1"/>
</dbReference>
<reference evidence="1 2" key="1">
    <citation type="submission" date="2018-08" db="EMBL/GenBank/DDBJ databases">
        <authorList>
            <person name="Solberg C.E."/>
            <person name="Bonilla J.A."/>
            <person name="Klyczek K."/>
            <person name="Garlena R.A."/>
            <person name="Russell D.A."/>
            <person name="Pope W.H."/>
            <person name="Jacobs-Sera D."/>
            <person name="Hatfull G.F."/>
        </authorList>
    </citation>
    <scope>NUCLEOTIDE SEQUENCE [LARGE SCALE GENOMIC DNA]</scope>
</reference>
<protein>
    <submittedName>
        <fullName evidence="1">Uncharacterized protein</fullName>
    </submittedName>
</protein>
<dbReference type="EMBL" id="MH825698">
    <property type="protein sequence ID" value="AYD86191.1"/>
    <property type="molecule type" value="Genomic_DNA"/>
</dbReference>
<keyword evidence="2" id="KW-1185">Reference proteome</keyword>
<organism evidence="1 2">
    <name type="scientific">Microbacterium phage Burro</name>
    <dbReference type="NCBI Taxonomy" id="2315703"/>
    <lineage>
        <taxon>Viruses</taxon>
        <taxon>Duplodnaviria</taxon>
        <taxon>Heunggongvirae</taxon>
        <taxon>Uroviricota</taxon>
        <taxon>Caudoviricetes</taxon>
        <taxon>Burrovirus</taxon>
        <taxon>Burrovirus burro</taxon>
    </lineage>
</organism>
<sequence length="114" mass="12255">MGTVKNKSVSEALQYVADHPPESVEPLVEKPAWELIGQVLFLIANSPNPRVRGSMGRATTAQKMIANRLTGRRRPGTHPAMVESEEIDFADLTIGVLDADKVGATDAGSDENVD</sequence>
<evidence type="ECO:0000313" key="2">
    <source>
        <dbReference type="Proteomes" id="UP000267142"/>
    </source>
</evidence>
<dbReference type="GeneID" id="55611858"/>